<proteinExistence type="predicted"/>
<organism evidence="7 8">
    <name type="scientific">Siminovitchia sediminis</name>
    <dbReference type="NCBI Taxonomy" id="1274353"/>
    <lineage>
        <taxon>Bacteria</taxon>
        <taxon>Bacillati</taxon>
        <taxon>Bacillota</taxon>
        <taxon>Bacilli</taxon>
        <taxon>Bacillales</taxon>
        <taxon>Bacillaceae</taxon>
        <taxon>Siminovitchia</taxon>
    </lineage>
</organism>
<dbReference type="Gene3D" id="3.40.605.10">
    <property type="entry name" value="Aldehyde Dehydrogenase, Chain A, domain 1"/>
    <property type="match status" value="1"/>
</dbReference>
<dbReference type="CDD" id="cd07124">
    <property type="entry name" value="ALDH_PutA-P5CDH-RocA"/>
    <property type="match status" value="1"/>
</dbReference>
<dbReference type="PANTHER" id="PTHR42862:SF1">
    <property type="entry name" value="DELTA-1-PYRROLINE-5-CARBOXYLATE DEHYDROGENASE 2, ISOFORM A-RELATED"/>
    <property type="match status" value="1"/>
</dbReference>
<dbReference type="InterPro" id="IPR016161">
    <property type="entry name" value="Ald_DH/histidinol_DH"/>
</dbReference>
<dbReference type="PANTHER" id="PTHR42862">
    <property type="entry name" value="DELTA-1-PYRROLINE-5-CARBOXYLATE DEHYDROGENASE 1, ISOFORM A-RELATED"/>
    <property type="match status" value="1"/>
</dbReference>
<comment type="caution">
    <text evidence="7">The sequence shown here is derived from an EMBL/GenBank/DDBJ whole genome shotgun (WGS) entry which is preliminary data.</text>
</comment>
<accession>A0ABW4KN09</accession>
<dbReference type="GO" id="GO:0003842">
    <property type="term" value="F:L-glutamate gamma-semialdehyde dehydrogenase activity"/>
    <property type="evidence" value="ECO:0007669"/>
    <property type="project" value="UniProtKB-EC"/>
</dbReference>
<sequence length="515" mass="56646">MSLAPFKNAPSTDWKTEENKAALNRELGKVKEQFSSRYPLIISGEEIYTEKELTSINPSNHREVIGYVSQANQEHIDTAMDAAKKAYGSWSQYTFRQRALFLLKLGTIFRKRKMELMAWLIFESGKNAEEAEGEVNEAIDFLEMYARHAIELEKEAQLVPMDGGENRMIYLPLGVGVIIPPWNFPLAILTGLTVSAAVTGNAVLLKPSSATPVTAAKFMQLIAEAGFPPGVINFVPGPSGEIGDYMVMHKDVNFISFTGSKEAGLHIDELSHKRIPGQRWIKRMVGEMGGKGGIVVDETADLDAAADGIVASAFGYQGQKCSAGSRAIIHEEVYGQLVQKILERTKKLTLGPSVEGTDLGPVIDEKAFKKITEYIEIGKQEADLIWGGKSDKTEGYFIEPAVFIEASPHSTIMKEEIFGPVLAVCKVSSFEEGIRVYNDTEYGLTGAFYSRKRDRLDYASRHMVCGNLFLNSKCTGAVVGVQPFGGYYMSGTGSKIGTLEFLQNFVQPKTISEVL</sequence>
<dbReference type="PROSITE" id="PS00070">
    <property type="entry name" value="ALDEHYDE_DEHYDR_CYS"/>
    <property type="match status" value="1"/>
</dbReference>
<dbReference type="EMBL" id="JBHUEO010000037">
    <property type="protein sequence ID" value="MFD1707608.1"/>
    <property type="molecule type" value="Genomic_DNA"/>
</dbReference>
<dbReference type="InterPro" id="IPR016160">
    <property type="entry name" value="Ald_DH_CS_CYS"/>
</dbReference>
<dbReference type="InterPro" id="IPR005932">
    <property type="entry name" value="RocA"/>
</dbReference>
<dbReference type="NCBIfam" id="NF002852">
    <property type="entry name" value="PRK03137.1"/>
    <property type="match status" value="1"/>
</dbReference>
<dbReference type="Pfam" id="PF00171">
    <property type="entry name" value="Aldedh"/>
    <property type="match status" value="1"/>
</dbReference>
<keyword evidence="8" id="KW-1185">Reference proteome</keyword>
<evidence type="ECO:0000313" key="7">
    <source>
        <dbReference type="EMBL" id="MFD1707608.1"/>
    </source>
</evidence>
<evidence type="ECO:0000256" key="2">
    <source>
        <dbReference type="ARBA" id="ARBA00012884"/>
    </source>
</evidence>
<protein>
    <recommendedName>
        <fullName evidence="2">L-glutamate gamma-semialdehyde dehydrogenase</fullName>
        <ecNumber evidence="2">1.2.1.88</ecNumber>
    </recommendedName>
</protein>
<feature type="domain" description="Aldehyde dehydrogenase" evidence="6">
    <location>
        <begin position="51"/>
        <end position="511"/>
    </location>
</feature>
<dbReference type="SUPFAM" id="SSF53720">
    <property type="entry name" value="ALDH-like"/>
    <property type="match status" value="1"/>
</dbReference>
<evidence type="ECO:0000259" key="6">
    <source>
        <dbReference type="Pfam" id="PF00171"/>
    </source>
</evidence>
<dbReference type="RefSeq" id="WP_380774338.1">
    <property type="nucleotide sequence ID" value="NZ_JBHUEO010000037.1"/>
</dbReference>
<gene>
    <name evidence="7" type="ORF">ACFSCZ_12825</name>
</gene>
<dbReference type="Proteomes" id="UP001597301">
    <property type="component" value="Unassembled WGS sequence"/>
</dbReference>
<dbReference type="EC" id="1.2.1.88" evidence="2"/>
<dbReference type="InterPro" id="IPR016163">
    <property type="entry name" value="Ald_DH_C"/>
</dbReference>
<keyword evidence="3 7" id="KW-0560">Oxidoreductase</keyword>
<comment type="catalytic activity">
    <reaction evidence="5">
        <text>L-glutamate 5-semialdehyde + NAD(+) + H2O = L-glutamate + NADH + 2 H(+)</text>
        <dbReference type="Rhea" id="RHEA:30235"/>
        <dbReference type="ChEBI" id="CHEBI:15377"/>
        <dbReference type="ChEBI" id="CHEBI:15378"/>
        <dbReference type="ChEBI" id="CHEBI:29985"/>
        <dbReference type="ChEBI" id="CHEBI:57540"/>
        <dbReference type="ChEBI" id="CHEBI:57945"/>
        <dbReference type="ChEBI" id="CHEBI:58066"/>
        <dbReference type="EC" id="1.2.1.88"/>
    </reaction>
</comment>
<evidence type="ECO:0000256" key="3">
    <source>
        <dbReference type="ARBA" id="ARBA00023002"/>
    </source>
</evidence>
<dbReference type="InterPro" id="IPR015590">
    <property type="entry name" value="Aldehyde_DH_dom"/>
</dbReference>
<evidence type="ECO:0000256" key="5">
    <source>
        <dbReference type="ARBA" id="ARBA00048142"/>
    </source>
</evidence>
<dbReference type="InterPro" id="IPR016162">
    <property type="entry name" value="Ald_DH_N"/>
</dbReference>
<keyword evidence="4" id="KW-0520">NAD</keyword>
<dbReference type="InterPro" id="IPR050485">
    <property type="entry name" value="Proline_metab_enzyme"/>
</dbReference>
<comment type="pathway">
    <text evidence="1">Amino-acid degradation; L-proline degradation into L-glutamate; L-glutamate from L-proline: step 2/2.</text>
</comment>
<evidence type="ECO:0000256" key="4">
    <source>
        <dbReference type="ARBA" id="ARBA00023027"/>
    </source>
</evidence>
<reference evidence="8" key="1">
    <citation type="journal article" date="2019" name="Int. J. Syst. Evol. Microbiol.">
        <title>The Global Catalogue of Microorganisms (GCM) 10K type strain sequencing project: providing services to taxonomists for standard genome sequencing and annotation.</title>
        <authorList>
            <consortium name="The Broad Institute Genomics Platform"/>
            <consortium name="The Broad Institute Genome Sequencing Center for Infectious Disease"/>
            <person name="Wu L."/>
            <person name="Ma J."/>
        </authorList>
    </citation>
    <scope>NUCLEOTIDE SEQUENCE [LARGE SCALE GENOMIC DNA]</scope>
    <source>
        <strain evidence="8">CGMCC 1.12295</strain>
    </source>
</reference>
<evidence type="ECO:0000256" key="1">
    <source>
        <dbReference type="ARBA" id="ARBA00004786"/>
    </source>
</evidence>
<evidence type="ECO:0000313" key="8">
    <source>
        <dbReference type="Proteomes" id="UP001597301"/>
    </source>
</evidence>
<dbReference type="Gene3D" id="3.40.309.10">
    <property type="entry name" value="Aldehyde Dehydrogenase, Chain A, domain 2"/>
    <property type="match status" value="1"/>
</dbReference>
<name>A0ABW4KN09_9BACI</name>